<comment type="caution">
    <text evidence="2">The sequence shown here is derived from an EMBL/GenBank/DDBJ whole genome shotgun (WGS) entry which is preliminary data.</text>
</comment>
<evidence type="ECO:0000313" key="3">
    <source>
        <dbReference type="Proteomes" id="UP000314294"/>
    </source>
</evidence>
<keyword evidence="3" id="KW-1185">Reference proteome</keyword>
<name>A0A4Z2FA15_9TELE</name>
<evidence type="ECO:0000256" key="1">
    <source>
        <dbReference type="SAM" id="MobiDB-lite"/>
    </source>
</evidence>
<proteinExistence type="predicted"/>
<dbReference type="EMBL" id="SRLO01001521">
    <property type="protein sequence ID" value="TNN37192.1"/>
    <property type="molecule type" value="Genomic_DNA"/>
</dbReference>
<reference evidence="2 3" key="1">
    <citation type="submission" date="2019-03" db="EMBL/GenBank/DDBJ databases">
        <title>First draft genome of Liparis tanakae, snailfish: a comprehensive survey of snailfish specific genes.</title>
        <authorList>
            <person name="Kim W."/>
            <person name="Song I."/>
            <person name="Jeong J.-H."/>
            <person name="Kim D."/>
            <person name="Kim S."/>
            <person name="Ryu S."/>
            <person name="Song J.Y."/>
            <person name="Lee S.K."/>
        </authorList>
    </citation>
    <scope>NUCLEOTIDE SEQUENCE [LARGE SCALE GENOMIC DNA]</scope>
    <source>
        <tissue evidence="2">Muscle</tissue>
    </source>
</reference>
<dbReference type="AlphaFoldDB" id="A0A4Z2FA15"/>
<gene>
    <name evidence="2" type="ORF">EYF80_052642</name>
</gene>
<protein>
    <submittedName>
        <fullName evidence="2">Uncharacterized protein</fullName>
    </submittedName>
</protein>
<sequence>MNRSQINIDIGPGEPPAERERSTPVGFAVQLTAFDGVGRRLQGQRPAVGLVDVHAEHQAHTRVLASDVRFSFAELDVRIAQLQDPRTVDSGIGEEGGEGEGVLFLRQANMSALKADVHLGFLDRHRDLQDFGVGLHDFMAGGGDGFASDTVNLVEGMWSQEAVVCGPDEQLQGERLAFHVAIKLAGEQRDPDFTPSPSSITLLHHPPPAPLTSPAPRIECTEQRMQSFNRAA</sequence>
<feature type="region of interest" description="Disordered" evidence="1">
    <location>
        <begin position="1"/>
        <end position="22"/>
    </location>
</feature>
<evidence type="ECO:0000313" key="2">
    <source>
        <dbReference type="EMBL" id="TNN37192.1"/>
    </source>
</evidence>
<feature type="region of interest" description="Disordered" evidence="1">
    <location>
        <begin position="188"/>
        <end position="215"/>
    </location>
</feature>
<dbReference type="Proteomes" id="UP000314294">
    <property type="component" value="Unassembled WGS sequence"/>
</dbReference>
<organism evidence="2 3">
    <name type="scientific">Liparis tanakae</name>
    <name type="common">Tanaka's snailfish</name>
    <dbReference type="NCBI Taxonomy" id="230148"/>
    <lineage>
        <taxon>Eukaryota</taxon>
        <taxon>Metazoa</taxon>
        <taxon>Chordata</taxon>
        <taxon>Craniata</taxon>
        <taxon>Vertebrata</taxon>
        <taxon>Euteleostomi</taxon>
        <taxon>Actinopterygii</taxon>
        <taxon>Neopterygii</taxon>
        <taxon>Teleostei</taxon>
        <taxon>Neoteleostei</taxon>
        <taxon>Acanthomorphata</taxon>
        <taxon>Eupercaria</taxon>
        <taxon>Perciformes</taxon>
        <taxon>Cottioidei</taxon>
        <taxon>Cottales</taxon>
        <taxon>Liparidae</taxon>
        <taxon>Liparis</taxon>
    </lineage>
</organism>
<accession>A0A4Z2FA15</accession>